<dbReference type="GO" id="GO:0003755">
    <property type="term" value="F:peptidyl-prolyl cis-trans isomerase activity"/>
    <property type="evidence" value="ECO:0007669"/>
    <property type="project" value="InterPro"/>
</dbReference>
<dbReference type="Gene3D" id="3.10.50.40">
    <property type="match status" value="1"/>
</dbReference>
<organism evidence="2 3">
    <name type="scientific">Eimeria acervulina</name>
    <name type="common">Coccidian parasite</name>
    <dbReference type="NCBI Taxonomy" id="5801"/>
    <lineage>
        <taxon>Eukaryota</taxon>
        <taxon>Sar</taxon>
        <taxon>Alveolata</taxon>
        <taxon>Apicomplexa</taxon>
        <taxon>Conoidasida</taxon>
        <taxon>Coccidia</taxon>
        <taxon>Eucoccidiorida</taxon>
        <taxon>Eimeriorina</taxon>
        <taxon>Eimeriidae</taxon>
        <taxon>Eimeria</taxon>
    </lineage>
</organism>
<sequence>MGVRGAPRHQEGYTCSGERGPQGAPTSTHIAAQRIAQHYLKRIAYLPPMFAADGAAAADAAGAEGAAGKMLPAAAAAAACGVPSQLMQTANNFCTYQTFAETIPKNEESPLLKKAPPPPDWLILQEGKLLKRFIAMGEGEETPSISCNCTLLFSVFSSSGLKLLTNKSMGVEYLEMPIKNAAPGVREALLTMRLNERAAFLLSPSLFYPDNTSPLLLPIKETAAAKEAETAAESKGPLRGPLNPRGRLPLEHQEKIKLLQQKMLLLQQQQQQQQQQQLEQYDDASVLQLTGKEWLM</sequence>
<evidence type="ECO:0000313" key="2">
    <source>
        <dbReference type="EMBL" id="CDI84026.1"/>
    </source>
</evidence>
<dbReference type="OrthoDB" id="354541at2759"/>
<dbReference type="RefSeq" id="XP_013246918.1">
    <property type="nucleotide sequence ID" value="XM_013391464.1"/>
</dbReference>
<keyword evidence="3" id="KW-1185">Reference proteome</keyword>
<feature type="region of interest" description="Disordered" evidence="1">
    <location>
        <begin position="1"/>
        <end position="28"/>
    </location>
</feature>
<dbReference type="Proteomes" id="UP000018050">
    <property type="component" value="Unassembled WGS sequence"/>
</dbReference>
<gene>
    <name evidence="2" type="ORF">EAH_00047520</name>
</gene>
<dbReference type="VEuPathDB" id="ToxoDB:EAH_00047520"/>
<reference evidence="2" key="2">
    <citation type="submission" date="2013-10" db="EMBL/GenBank/DDBJ databases">
        <authorList>
            <person name="Aslett M."/>
        </authorList>
    </citation>
    <scope>NUCLEOTIDE SEQUENCE [LARGE SCALE GENOMIC DNA]</scope>
    <source>
        <strain evidence="2">Houghton</strain>
    </source>
</reference>
<evidence type="ECO:0008006" key="4">
    <source>
        <dbReference type="Google" id="ProtNLM"/>
    </source>
</evidence>
<dbReference type="SUPFAM" id="SSF54534">
    <property type="entry name" value="FKBP-like"/>
    <property type="match status" value="1"/>
</dbReference>
<dbReference type="AlphaFoldDB" id="U6GUX4"/>
<reference evidence="2" key="1">
    <citation type="submission" date="2013-10" db="EMBL/GenBank/DDBJ databases">
        <title>Genomic analysis of the causative agents of coccidiosis in chickens.</title>
        <authorList>
            <person name="Reid A.J."/>
            <person name="Blake D."/>
            <person name="Billington K."/>
            <person name="Browne H."/>
            <person name="Dunn M."/>
            <person name="Hung S."/>
            <person name="Kawahara F."/>
            <person name="Miranda-Saavedra D."/>
            <person name="Mourier T."/>
            <person name="Nagra H."/>
            <person name="Otto T.D."/>
            <person name="Rawlings N."/>
            <person name="Sanchez A."/>
            <person name="Sanders M."/>
            <person name="Subramaniam C."/>
            <person name="Tay Y."/>
            <person name="Dear P."/>
            <person name="Doerig C."/>
            <person name="Gruber A."/>
            <person name="Parkinson J."/>
            <person name="Shirley M."/>
            <person name="Wan K.L."/>
            <person name="Berriman M."/>
            <person name="Tomley F."/>
            <person name="Pain A."/>
        </authorList>
    </citation>
    <scope>NUCLEOTIDE SEQUENCE [LARGE SCALE GENOMIC DNA]</scope>
    <source>
        <strain evidence="2">Houghton</strain>
    </source>
</reference>
<dbReference type="GeneID" id="25272822"/>
<evidence type="ECO:0000313" key="3">
    <source>
        <dbReference type="Proteomes" id="UP000018050"/>
    </source>
</evidence>
<name>U6GUX4_EIMAC</name>
<dbReference type="EMBL" id="HG673568">
    <property type="protein sequence ID" value="CDI84026.1"/>
    <property type="molecule type" value="Genomic_DNA"/>
</dbReference>
<evidence type="ECO:0000256" key="1">
    <source>
        <dbReference type="SAM" id="MobiDB-lite"/>
    </source>
</evidence>
<dbReference type="InterPro" id="IPR046357">
    <property type="entry name" value="PPIase_dom_sf"/>
</dbReference>
<proteinExistence type="predicted"/>
<protein>
    <recommendedName>
        <fullName evidence="4">Peptidylprolyl isomerase</fullName>
    </recommendedName>
</protein>
<accession>U6GUX4</accession>